<keyword evidence="5" id="KW-0539">Nucleus</keyword>
<comment type="similarity">
    <text evidence="2">Belongs to the bHLH protein family.</text>
</comment>
<dbReference type="Gene3D" id="4.10.280.10">
    <property type="entry name" value="Helix-loop-helix DNA-binding domain"/>
    <property type="match status" value="1"/>
</dbReference>
<dbReference type="PANTHER" id="PTHR16223:SF238">
    <property type="entry name" value="TRANSCRIPTION FACTOR BHLH114"/>
    <property type="match status" value="1"/>
</dbReference>
<evidence type="ECO:0000313" key="8">
    <source>
        <dbReference type="Proteomes" id="UP001085076"/>
    </source>
</evidence>
<dbReference type="GO" id="GO:0046983">
    <property type="term" value="F:protein dimerization activity"/>
    <property type="evidence" value="ECO:0007669"/>
    <property type="project" value="InterPro"/>
</dbReference>
<dbReference type="InterPro" id="IPR056068">
    <property type="entry name" value="EMF2-like_DUF7651"/>
</dbReference>
<dbReference type="EMBL" id="JAGGNH010000007">
    <property type="protein sequence ID" value="KAJ0966478.1"/>
    <property type="molecule type" value="Genomic_DNA"/>
</dbReference>
<comment type="subcellular location">
    <subcellularLocation>
        <location evidence="1">Nucleus</location>
    </subcellularLocation>
</comment>
<evidence type="ECO:0000256" key="1">
    <source>
        <dbReference type="ARBA" id="ARBA00004123"/>
    </source>
</evidence>
<evidence type="ECO:0000256" key="3">
    <source>
        <dbReference type="ARBA" id="ARBA00023015"/>
    </source>
</evidence>
<dbReference type="AlphaFoldDB" id="A0A9D5C560"/>
<dbReference type="GO" id="GO:0005634">
    <property type="term" value="C:nucleus"/>
    <property type="evidence" value="ECO:0007669"/>
    <property type="project" value="UniProtKB-SubCell"/>
</dbReference>
<proteinExistence type="inferred from homology"/>
<dbReference type="InterPro" id="IPR011598">
    <property type="entry name" value="bHLH_dom"/>
</dbReference>
<dbReference type="PROSITE" id="PS50888">
    <property type="entry name" value="BHLH"/>
    <property type="match status" value="1"/>
</dbReference>
<name>A0A9D5C560_9LILI</name>
<evidence type="ECO:0000256" key="2">
    <source>
        <dbReference type="ARBA" id="ARBA00005510"/>
    </source>
</evidence>
<organism evidence="7 8">
    <name type="scientific">Dioscorea zingiberensis</name>
    <dbReference type="NCBI Taxonomy" id="325984"/>
    <lineage>
        <taxon>Eukaryota</taxon>
        <taxon>Viridiplantae</taxon>
        <taxon>Streptophyta</taxon>
        <taxon>Embryophyta</taxon>
        <taxon>Tracheophyta</taxon>
        <taxon>Spermatophyta</taxon>
        <taxon>Magnoliopsida</taxon>
        <taxon>Liliopsida</taxon>
        <taxon>Dioscoreales</taxon>
        <taxon>Dioscoreaceae</taxon>
        <taxon>Dioscorea</taxon>
    </lineage>
</organism>
<evidence type="ECO:0000259" key="6">
    <source>
        <dbReference type="PROSITE" id="PS50888"/>
    </source>
</evidence>
<dbReference type="OrthoDB" id="166746at2759"/>
<keyword evidence="3" id="KW-0805">Transcription regulation</keyword>
<comment type="caution">
    <text evidence="7">The sequence shown here is derived from an EMBL/GenBank/DDBJ whole genome shotgun (WGS) entry which is preliminary data.</text>
</comment>
<dbReference type="Pfam" id="PF24663">
    <property type="entry name" value="DUF7651"/>
    <property type="match status" value="2"/>
</dbReference>
<protein>
    <recommendedName>
        <fullName evidence="6">BHLH domain-containing protein</fullName>
    </recommendedName>
</protein>
<dbReference type="InterPro" id="IPR045239">
    <property type="entry name" value="bHLH95_bHLH"/>
</dbReference>
<dbReference type="PANTHER" id="PTHR16223">
    <property type="entry name" value="TRANSCRIPTION FACTOR BHLH83-RELATED"/>
    <property type="match status" value="1"/>
</dbReference>
<keyword evidence="4" id="KW-0804">Transcription</keyword>
<accession>A0A9D5C560</accession>
<evidence type="ECO:0000313" key="7">
    <source>
        <dbReference type="EMBL" id="KAJ0966478.1"/>
    </source>
</evidence>
<reference evidence="7" key="1">
    <citation type="submission" date="2021-03" db="EMBL/GenBank/DDBJ databases">
        <authorList>
            <person name="Li Z."/>
            <person name="Yang C."/>
        </authorList>
    </citation>
    <scope>NUCLEOTIDE SEQUENCE</scope>
    <source>
        <strain evidence="7">Dzin_1.0</strain>
        <tissue evidence="7">Leaf</tissue>
    </source>
</reference>
<reference evidence="7" key="2">
    <citation type="journal article" date="2022" name="Hortic Res">
        <title>The genome of Dioscorea zingiberensis sheds light on the biosynthesis, origin and evolution of the medicinally important diosgenin saponins.</title>
        <authorList>
            <person name="Li Y."/>
            <person name="Tan C."/>
            <person name="Li Z."/>
            <person name="Guo J."/>
            <person name="Li S."/>
            <person name="Chen X."/>
            <person name="Wang C."/>
            <person name="Dai X."/>
            <person name="Yang H."/>
            <person name="Song W."/>
            <person name="Hou L."/>
            <person name="Xu J."/>
            <person name="Tong Z."/>
            <person name="Xu A."/>
            <person name="Yuan X."/>
            <person name="Wang W."/>
            <person name="Yang Q."/>
            <person name="Chen L."/>
            <person name="Sun Z."/>
            <person name="Wang K."/>
            <person name="Pan B."/>
            <person name="Chen J."/>
            <person name="Bao Y."/>
            <person name="Liu F."/>
            <person name="Qi X."/>
            <person name="Gang D.R."/>
            <person name="Wen J."/>
            <person name="Li J."/>
        </authorList>
    </citation>
    <scope>NUCLEOTIDE SEQUENCE</scope>
    <source>
        <strain evidence="7">Dzin_1.0</strain>
    </source>
</reference>
<dbReference type="InterPro" id="IPR045843">
    <property type="entry name" value="IND-like"/>
</dbReference>
<keyword evidence="8" id="KW-1185">Reference proteome</keyword>
<dbReference type="SUPFAM" id="SSF47459">
    <property type="entry name" value="HLH, helix-loop-helix DNA-binding domain"/>
    <property type="match status" value="1"/>
</dbReference>
<feature type="domain" description="BHLH" evidence="6">
    <location>
        <begin position="308"/>
        <end position="357"/>
    </location>
</feature>
<sequence length="560" mass="62489">MHWMLGILRPLPKRLVVLALADNKGKDLGSDQAGLHLVLPLMRMTAVSVGHLVQILMRKFEPLKRRQLHMIPLNIFIKHRAIPQLLHQIGNGNDESSSSLKHGALQQLIKAFLGNDHSVHSMKTKICNGNDASSTAVQSVESLVFKGAVDYRSFPMLLKHFVPSLSTQLSDRRSSKVKHGPNKYDMHLVCLSVSSLYFRKSKFSVYGLNHACVVTSLNEFGKRDQTEANFVILQIKNLSADSRIGGEPKGTPIVNHLLKDNIGLASYPRHRIEMLSTISMQTSILLPTLLDRGSCLSFQAHASDSMTSHQVQYVLVVLLQIQELADRISALQQTVSSFGKTDTASVLMEVINYIRFLEEQVRLLSDLYMKLNGNMLNYLVVGNESPSILICFSLKTNNAGQITSKLHVIELGAQSDHHYYHLAFFTTRKVEAYEELTWVALFNQIKIAFALMDHGANVECKNAQGWILGNGGKIAEEHITNGMVLHAPLLRSFLEHGLLYWFRWTMLGFGICEQKSLIHAEKVPELLCGLTAMDCAVGLLFALQPILGGSSVLFYVNEQP</sequence>
<dbReference type="GO" id="GO:0000981">
    <property type="term" value="F:DNA-binding transcription factor activity, RNA polymerase II-specific"/>
    <property type="evidence" value="ECO:0007669"/>
    <property type="project" value="TreeGrafter"/>
</dbReference>
<dbReference type="Proteomes" id="UP001085076">
    <property type="component" value="Miscellaneous, Linkage group lg07"/>
</dbReference>
<dbReference type="GO" id="GO:0000978">
    <property type="term" value="F:RNA polymerase II cis-regulatory region sequence-specific DNA binding"/>
    <property type="evidence" value="ECO:0007669"/>
    <property type="project" value="TreeGrafter"/>
</dbReference>
<dbReference type="InterPro" id="IPR036638">
    <property type="entry name" value="HLH_DNA-bd_sf"/>
</dbReference>
<evidence type="ECO:0000256" key="5">
    <source>
        <dbReference type="ARBA" id="ARBA00023242"/>
    </source>
</evidence>
<dbReference type="CDD" id="cd11393">
    <property type="entry name" value="bHLH_AtbHLH_like"/>
    <property type="match status" value="1"/>
</dbReference>
<gene>
    <name evidence="7" type="ORF">J5N97_023395</name>
</gene>
<evidence type="ECO:0000256" key="4">
    <source>
        <dbReference type="ARBA" id="ARBA00023163"/>
    </source>
</evidence>